<dbReference type="EMBL" id="VSRR010127207">
    <property type="protein sequence ID" value="MPD01459.1"/>
    <property type="molecule type" value="Genomic_DNA"/>
</dbReference>
<organism evidence="1 2">
    <name type="scientific">Portunus trituberculatus</name>
    <name type="common">Swimming crab</name>
    <name type="synonym">Neptunus trituberculatus</name>
    <dbReference type="NCBI Taxonomy" id="210409"/>
    <lineage>
        <taxon>Eukaryota</taxon>
        <taxon>Metazoa</taxon>
        <taxon>Ecdysozoa</taxon>
        <taxon>Arthropoda</taxon>
        <taxon>Crustacea</taxon>
        <taxon>Multicrustacea</taxon>
        <taxon>Malacostraca</taxon>
        <taxon>Eumalacostraca</taxon>
        <taxon>Eucarida</taxon>
        <taxon>Decapoda</taxon>
        <taxon>Pleocyemata</taxon>
        <taxon>Brachyura</taxon>
        <taxon>Eubrachyura</taxon>
        <taxon>Portunoidea</taxon>
        <taxon>Portunidae</taxon>
        <taxon>Portuninae</taxon>
        <taxon>Portunus</taxon>
    </lineage>
</organism>
<dbReference type="Proteomes" id="UP000324222">
    <property type="component" value="Unassembled WGS sequence"/>
</dbReference>
<reference evidence="1 2" key="1">
    <citation type="submission" date="2019-05" db="EMBL/GenBank/DDBJ databases">
        <title>Another draft genome of Portunus trituberculatus and its Hox gene families provides insights of decapod evolution.</title>
        <authorList>
            <person name="Jeong J.-H."/>
            <person name="Song I."/>
            <person name="Kim S."/>
            <person name="Choi T."/>
            <person name="Kim D."/>
            <person name="Ryu S."/>
            <person name="Kim W."/>
        </authorList>
    </citation>
    <scope>NUCLEOTIDE SEQUENCE [LARGE SCALE GENOMIC DNA]</scope>
    <source>
        <tissue evidence="1">Muscle</tissue>
    </source>
</reference>
<evidence type="ECO:0000313" key="2">
    <source>
        <dbReference type="Proteomes" id="UP000324222"/>
    </source>
</evidence>
<evidence type="ECO:0000313" key="1">
    <source>
        <dbReference type="EMBL" id="MPD01459.1"/>
    </source>
</evidence>
<protein>
    <submittedName>
        <fullName evidence="1">Uncharacterized protein</fullName>
    </submittedName>
</protein>
<proteinExistence type="predicted"/>
<name>A0A5B7K8S2_PORTR</name>
<dbReference type="AlphaFoldDB" id="A0A5B7K8S2"/>
<keyword evidence="2" id="KW-1185">Reference proteome</keyword>
<comment type="caution">
    <text evidence="1">The sequence shown here is derived from an EMBL/GenBank/DDBJ whole genome shotgun (WGS) entry which is preliminary data.</text>
</comment>
<accession>A0A5B7K8S2</accession>
<sequence>MRRMFSGTCGKRGEQAEHLKIITVVCSLCLLFCSPRQVLVQSSSGIAFRKFCEFGALTLRLPLTP</sequence>
<gene>
    <name evidence="1" type="ORF">E2C01_096989</name>
</gene>